<protein>
    <submittedName>
        <fullName evidence="1">Uncharacterized protein</fullName>
    </submittedName>
</protein>
<keyword evidence="2" id="KW-1185">Reference proteome</keyword>
<evidence type="ECO:0000313" key="1">
    <source>
        <dbReference type="EMBL" id="KAI9916796.1"/>
    </source>
</evidence>
<dbReference type="EMBL" id="CM047581">
    <property type="protein sequence ID" value="KAI9916796.1"/>
    <property type="molecule type" value="Genomic_DNA"/>
</dbReference>
<proteinExistence type="predicted"/>
<dbReference type="Proteomes" id="UP001163321">
    <property type="component" value="Chromosome 2"/>
</dbReference>
<sequence length="74" mass="8259">MVLKYGERDELDFGGGRLVEPDLALHPRNLSGTTNWGHPRFLTPFSHQTSRRLHAAAHSFTIAQISCLVFLPAC</sequence>
<comment type="caution">
    <text evidence="1">The sequence shown here is derived from an EMBL/GenBank/DDBJ whole genome shotgun (WGS) entry which is preliminary data.</text>
</comment>
<name>A0ACC0WES6_9STRA</name>
<evidence type="ECO:0000313" key="2">
    <source>
        <dbReference type="Proteomes" id="UP001163321"/>
    </source>
</evidence>
<gene>
    <name evidence="1" type="ORF">PsorP6_016756</name>
</gene>
<organism evidence="1 2">
    <name type="scientific">Peronosclerospora sorghi</name>
    <dbReference type="NCBI Taxonomy" id="230839"/>
    <lineage>
        <taxon>Eukaryota</taxon>
        <taxon>Sar</taxon>
        <taxon>Stramenopiles</taxon>
        <taxon>Oomycota</taxon>
        <taxon>Peronosporomycetes</taxon>
        <taxon>Peronosporales</taxon>
        <taxon>Peronosporaceae</taxon>
        <taxon>Peronosclerospora</taxon>
    </lineage>
</organism>
<reference evidence="1 2" key="1">
    <citation type="journal article" date="2022" name="bioRxiv">
        <title>The genome of the oomycete Peronosclerospora sorghi, a cosmopolitan pathogen of maize and sorghum, is inflated with dispersed pseudogenes.</title>
        <authorList>
            <person name="Fletcher K."/>
            <person name="Martin F."/>
            <person name="Isakeit T."/>
            <person name="Cavanaugh K."/>
            <person name="Magill C."/>
            <person name="Michelmore R."/>
        </authorList>
    </citation>
    <scope>NUCLEOTIDE SEQUENCE [LARGE SCALE GENOMIC DNA]</scope>
    <source>
        <strain evidence="1">P6</strain>
    </source>
</reference>
<accession>A0ACC0WES6</accession>